<proteinExistence type="predicted"/>
<accession>A0ABY7M7G5</accession>
<keyword evidence="3" id="KW-1185">Reference proteome</keyword>
<sequence>MYTAIFVGLYLFGWSIAAFLPWLGWSVATRGRAGLWNLPLCLFAGIVAALAVPIAGATGAAGLGASFAAAFFVPLALMALRQWARLPTPAASPRPGVPPQR</sequence>
<feature type="transmembrane region" description="Helical" evidence="1">
    <location>
        <begin position="61"/>
        <end position="80"/>
    </location>
</feature>
<dbReference type="Proteomes" id="UP001212803">
    <property type="component" value="Chromosome"/>
</dbReference>
<dbReference type="RefSeq" id="WP_270056484.1">
    <property type="nucleotide sequence ID" value="NZ_CP115149.1"/>
</dbReference>
<feature type="transmembrane region" description="Helical" evidence="1">
    <location>
        <begin position="35"/>
        <end position="55"/>
    </location>
</feature>
<keyword evidence="1" id="KW-0812">Transmembrane</keyword>
<name>A0ABY7M7G5_9CHLR</name>
<evidence type="ECO:0000256" key="1">
    <source>
        <dbReference type="SAM" id="Phobius"/>
    </source>
</evidence>
<evidence type="ECO:0000313" key="2">
    <source>
        <dbReference type="EMBL" id="WBL35959.1"/>
    </source>
</evidence>
<organism evidence="2 3">
    <name type="scientific">Tepidiforma flava</name>
    <dbReference type="NCBI Taxonomy" id="3004094"/>
    <lineage>
        <taxon>Bacteria</taxon>
        <taxon>Bacillati</taxon>
        <taxon>Chloroflexota</taxon>
        <taxon>Tepidiformia</taxon>
        <taxon>Tepidiformales</taxon>
        <taxon>Tepidiformaceae</taxon>
        <taxon>Tepidiforma</taxon>
    </lineage>
</organism>
<feature type="transmembrane region" description="Helical" evidence="1">
    <location>
        <begin position="6"/>
        <end position="28"/>
    </location>
</feature>
<reference evidence="2 3" key="1">
    <citation type="journal article" date="2023" name="ISME J.">
        <title>Thermophilic Dehalococcoidia with unusual traits shed light on an unexpected past.</title>
        <authorList>
            <person name="Palmer M."/>
            <person name="Covington J.K."/>
            <person name="Zhou E.M."/>
            <person name="Thomas S.C."/>
            <person name="Habib N."/>
            <person name="Seymour C.O."/>
            <person name="Lai D."/>
            <person name="Johnston J."/>
            <person name="Hashimi A."/>
            <person name="Jiao J.Y."/>
            <person name="Muok A.R."/>
            <person name="Liu L."/>
            <person name="Xian W.D."/>
            <person name="Zhi X.Y."/>
            <person name="Li M.M."/>
            <person name="Silva L.P."/>
            <person name="Bowen B.P."/>
            <person name="Louie K."/>
            <person name="Briegel A."/>
            <person name="Pett-Ridge J."/>
            <person name="Weber P.K."/>
            <person name="Tocheva E.I."/>
            <person name="Woyke T."/>
            <person name="Northen T.R."/>
            <person name="Mayali X."/>
            <person name="Li W.J."/>
            <person name="Hedlund B.P."/>
        </authorList>
    </citation>
    <scope>NUCLEOTIDE SEQUENCE [LARGE SCALE GENOMIC DNA]</scope>
    <source>
        <strain evidence="2 3">YIM 72310</strain>
    </source>
</reference>
<protein>
    <submittedName>
        <fullName evidence="2">Uncharacterized protein</fullName>
    </submittedName>
</protein>
<keyword evidence="1" id="KW-0472">Membrane</keyword>
<gene>
    <name evidence="2" type="ORF">O0235_14510</name>
</gene>
<evidence type="ECO:0000313" key="3">
    <source>
        <dbReference type="Proteomes" id="UP001212803"/>
    </source>
</evidence>
<keyword evidence="1" id="KW-1133">Transmembrane helix</keyword>
<dbReference type="EMBL" id="CP115149">
    <property type="protein sequence ID" value="WBL35959.1"/>
    <property type="molecule type" value="Genomic_DNA"/>
</dbReference>